<dbReference type="Proteomes" id="UP000229307">
    <property type="component" value="Unassembled WGS sequence"/>
</dbReference>
<name>A0A2M7SEG5_9BACT</name>
<reference evidence="2" key="1">
    <citation type="submission" date="2017-09" db="EMBL/GenBank/DDBJ databases">
        <title>Depth-based differentiation of microbial function through sediment-hosted aquifers and enrichment of novel symbionts in the deep terrestrial subsurface.</title>
        <authorList>
            <person name="Probst A.J."/>
            <person name="Ladd B."/>
            <person name="Jarett J.K."/>
            <person name="Geller-Mcgrath D.E."/>
            <person name="Sieber C.M.K."/>
            <person name="Emerson J.B."/>
            <person name="Anantharaman K."/>
            <person name="Thomas B.C."/>
            <person name="Malmstrom R."/>
            <person name="Stieglmeier M."/>
            <person name="Klingl A."/>
            <person name="Woyke T."/>
            <person name="Ryan C.M."/>
            <person name="Banfield J.F."/>
        </authorList>
    </citation>
    <scope>NUCLEOTIDE SEQUENCE [LARGE SCALE GENOMIC DNA]</scope>
</reference>
<accession>A0A2M7SEG5</accession>
<evidence type="ECO:0000313" key="1">
    <source>
        <dbReference type="EMBL" id="PIZ17906.1"/>
    </source>
</evidence>
<dbReference type="AlphaFoldDB" id="A0A2M7SEG5"/>
<dbReference type="PROSITE" id="PS51257">
    <property type="entry name" value="PROKAR_LIPOPROTEIN"/>
    <property type="match status" value="1"/>
</dbReference>
<sequence length="154" mass="17308">MRYKLFFISMIGLILSGCASETLVIRFEQSSDTIKCNADAIKEGIVINNEDIPIIQCRIDTAALEKIKSTEGKDMKNIVLICHKGTYYLAAEGFKNVWTIKPRKDGSTADCGFIPLPNAVKRPEFENTDTGVLIISKSKDRYFIGPKGKIEEWR</sequence>
<gene>
    <name evidence="1" type="ORF">COY52_02190</name>
</gene>
<dbReference type="EMBL" id="PFMR01000068">
    <property type="protein sequence ID" value="PIZ17906.1"/>
    <property type="molecule type" value="Genomic_DNA"/>
</dbReference>
<organism evidence="1 2">
    <name type="scientific">Candidatus Desantisbacteria bacterium CG_4_10_14_0_8_um_filter_48_22</name>
    <dbReference type="NCBI Taxonomy" id="1974543"/>
    <lineage>
        <taxon>Bacteria</taxon>
        <taxon>Candidatus Desantisiibacteriota</taxon>
    </lineage>
</organism>
<protein>
    <recommendedName>
        <fullName evidence="3">Lipoprotein</fullName>
    </recommendedName>
</protein>
<comment type="caution">
    <text evidence="1">The sequence shown here is derived from an EMBL/GenBank/DDBJ whole genome shotgun (WGS) entry which is preliminary data.</text>
</comment>
<evidence type="ECO:0008006" key="3">
    <source>
        <dbReference type="Google" id="ProtNLM"/>
    </source>
</evidence>
<evidence type="ECO:0000313" key="2">
    <source>
        <dbReference type="Proteomes" id="UP000229307"/>
    </source>
</evidence>
<proteinExistence type="predicted"/>